<reference evidence="2" key="1">
    <citation type="submission" date="2022-11" db="UniProtKB">
        <authorList>
            <consortium name="WormBaseParasite"/>
        </authorList>
    </citation>
    <scope>IDENTIFICATION</scope>
</reference>
<organism evidence="1 2">
    <name type="scientific">Panagrolaimus sp. ES5</name>
    <dbReference type="NCBI Taxonomy" id="591445"/>
    <lineage>
        <taxon>Eukaryota</taxon>
        <taxon>Metazoa</taxon>
        <taxon>Ecdysozoa</taxon>
        <taxon>Nematoda</taxon>
        <taxon>Chromadorea</taxon>
        <taxon>Rhabditida</taxon>
        <taxon>Tylenchina</taxon>
        <taxon>Panagrolaimomorpha</taxon>
        <taxon>Panagrolaimoidea</taxon>
        <taxon>Panagrolaimidae</taxon>
        <taxon>Panagrolaimus</taxon>
    </lineage>
</organism>
<name>A0AC34GQZ2_9BILA</name>
<protein>
    <submittedName>
        <fullName evidence="2">Chloride channel protein</fullName>
    </submittedName>
</protein>
<accession>A0AC34GQZ2</accession>
<dbReference type="WBParaSite" id="ES5_v2.g701.t1">
    <property type="protein sequence ID" value="ES5_v2.g701.t1"/>
    <property type="gene ID" value="ES5_v2.g701"/>
</dbReference>
<sequence length="773" mass="86432">MSTPNMRRLLSRVDESNQPLIPNVSRSSRQRIYSQSSLDPNEDPVTGLARVSSLNSIQTIARRNDRRRWEQERIIQRHTSVIDDDHILSEKFESLDYEIIENELYRDEESHKDHQRRLFRQSVNRWVVCFLIGIVTALVAAFIDIMVYYSAQIKFRVIIHTLTEKCDHEKIKGGGCIWMVLSAWTFYNCFLVGIAAVLVVYFAPASAGSGIPQIKCFLNGIQIPGVVRLKTLISKAIGVSCAVGGGLAAGKEGPMIHSGAVVAAGISQGRCISFPMDFKIFEYFRNDKEKRDFVSAGAAAGVAAAFGAPIGGVLFSLEEGASFWNQSLTWRMVFCAMISSFTVDSVLGIFYGKSGMLSWNGLANFGIFEDNSFNIWEIPAFCIIAVIDDCKPIGINPNLTEVTKLWCPKGQYSAVASLFFQNPEESVKSLFHSPINSFRPMTLFIFAVEYFLLSLWTFGLNVPSGVFIPTLLTGAAWGRLFGIGVEYLFPDVTGIDTGKYALAGAAAQLGGVVRMTISLTAIIVEATKDITFGMPIMLVLMITKFVGDLFNEGLYDLHIELSEIPFLGWHPPKVCRNILAQTVMRKDVVALEPVESVQRLVEIIRTTRHHGFPVVDMIAAPPSAQAFPDYGHLKGILLRSHIIVLLKKRHFTKDYRGKIPAEGAQNVSLADFRSDYPRNESNIPLLSLTAEDMKCFVNLKPFWHPSPHRVPLNASLNSVFVSFRGLGLRYMLVVDDNNKLRGIITRKDIARFKERRVKNQYLVNEVYISHFNN</sequence>
<evidence type="ECO:0000313" key="2">
    <source>
        <dbReference type="WBParaSite" id="ES5_v2.g701.t1"/>
    </source>
</evidence>
<proteinExistence type="predicted"/>
<evidence type="ECO:0000313" key="1">
    <source>
        <dbReference type="Proteomes" id="UP000887579"/>
    </source>
</evidence>
<dbReference type="Proteomes" id="UP000887579">
    <property type="component" value="Unplaced"/>
</dbReference>